<dbReference type="Gene3D" id="3.50.50.60">
    <property type="entry name" value="FAD/NAD(P)-binding domain"/>
    <property type="match status" value="1"/>
</dbReference>
<evidence type="ECO:0000259" key="4">
    <source>
        <dbReference type="Pfam" id="PF01571"/>
    </source>
</evidence>
<gene>
    <name evidence="7" type="ORF">ACFSUD_07635</name>
</gene>
<dbReference type="InterPro" id="IPR042204">
    <property type="entry name" value="2Fe-2S-bd_N"/>
</dbReference>
<organism evidence="7 8">
    <name type="scientific">Sulfitobacter aestuarii</name>
    <dbReference type="NCBI Taxonomy" id="2161676"/>
    <lineage>
        <taxon>Bacteria</taxon>
        <taxon>Pseudomonadati</taxon>
        <taxon>Pseudomonadota</taxon>
        <taxon>Alphaproteobacteria</taxon>
        <taxon>Rhodobacterales</taxon>
        <taxon>Roseobacteraceae</taxon>
        <taxon>Sulfitobacter</taxon>
    </lineage>
</organism>
<evidence type="ECO:0000256" key="2">
    <source>
        <dbReference type="ARBA" id="ARBA00023002"/>
    </source>
</evidence>
<evidence type="ECO:0000313" key="8">
    <source>
        <dbReference type="Proteomes" id="UP001597474"/>
    </source>
</evidence>
<dbReference type="NCBIfam" id="TIGR01372">
    <property type="entry name" value="soxA"/>
    <property type="match status" value="1"/>
</dbReference>
<keyword evidence="8" id="KW-1185">Reference proteome</keyword>
<dbReference type="Pfam" id="PF01571">
    <property type="entry name" value="GCV_T"/>
    <property type="match status" value="1"/>
</dbReference>
<dbReference type="Proteomes" id="UP001597474">
    <property type="component" value="Unassembled WGS sequence"/>
</dbReference>
<dbReference type="EMBL" id="JBHUMP010000005">
    <property type="protein sequence ID" value="MFD2739432.1"/>
    <property type="molecule type" value="Genomic_DNA"/>
</dbReference>
<dbReference type="InterPro" id="IPR029043">
    <property type="entry name" value="GcvT/YgfZ_C"/>
</dbReference>
<dbReference type="Pfam" id="PF13510">
    <property type="entry name" value="Fer2_4"/>
    <property type="match status" value="1"/>
</dbReference>
<dbReference type="SUPFAM" id="SSF103025">
    <property type="entry name" value="Folate-binding domain"/>
    <property type="match status" value="1"/>
</dbReference>
<accession>A0ABW5U1S6</accession>
<dbReference type="InterPro" id="IPR027266">
    <property type="entry name" value="TrmE/GcvT-like"/>
</dbReference>
<evidence type="ECO:0000256" key="1">
    <source>
        <dbReference type="ARBA" id="ARBA00008609"/>
    </source>
</evidence>
<evidence type="ECO:0000259" key="5">
    <source>
        <dbReference type="Pfam" id="PF08669"/>
    </source>
</evidence>
<proteinExistence type="inferred from homology"/>
<feature type="domain" description="Aminomethyltransferase C-terminal" evidence="5">
    <location>
        <begin position="920"/>
        <end position="1005"/>
    </location>
</feature>
<dbReference type="InterPro" id="IPR041117">
    <property type="entry name" value="SoxA_A3"/>
</dbReference>
<comment type="similarity">
    <text evidence="1">Belongs to the GcvT family.</text>
</comment>
<evidence type="ECO:0000259" key="6">
    <source>
        <dbReference type="Pfam" id="PF17806"/>
    </source>
</evidence>
<dbReference type="InterPro" id="IPR013977">
    <property type="entry name" value="GcvT_C"/>
</dbReference>
<feature type="compositionally biased region" description="Polar residues" evidence="3">
    <location>
        <begin position="1"/>
        <end position="25"/>
    </location>
</feature>
<comment type="caution">
    <text evidence="7">The sequence shown here is derived from an EMBL/GenBank/DDBJ whole genome shotgun (WGS) entry which is preliminary data.</text>
</comment>
<evidence type="ECO:0000256" key="3">
    <source>
        <dbReference type="SAM" id="MobiDB-lite"/>
    </source>
</evidence>
<dbReference type="InterPro" id="IPR006277">
    <property type="entry name" value="Sarcosine_oxidase_asu"/>
</dbReference>
<sequence>MTYTNRVDGSQIGQQHISSGINTSRSQDKRQTNRLPGGQVDQSRTVSFRFDGKSYQGHPGDTLASALLANNVRLMGRSFKYHRPRGVLSAGSEEPNALVELRTGARKEPNTRATTAELFEGLEANSQNRFPSLKFDAMAINDRFSNFLTAGFYYKTFMWPAAFWEKIYEPIIRKAAGLGSLSLEDDPDEYDKGFLHCDLLIIGGGPSGLAAALRAGRAGAKVILADEDYLFGGRLNAETFDIGDQTGQGWVAATLAELQAMPNVRCMRRTTIVGAFDHGIYSAVERVSDHLPQPQPGKPRQILWRIYSKRALLCAGAIERPIAFENNDRPGIMLASAMRAYANRWAVTAAPRVAVFTNNDDGHRTAVDLIAKGVKVAAVIDTRPDAPRIADCELLAGAQVIDTSGRLGLSFIQVQQADGSERTIECGALGVSGGWNPNVGMTCHQRGRPVWNDRIAAFVPGETGPVGLSAAGAANGDFSTAAALHTGSEQAAAALRDLDITAPEMILPQAEDAPVKITPFWYVKKGKGRAWLDQQNDVTVKDVKLAHQENFRSVEHLKRYTTLGMATDQGKTSNMGGLAIMAELAGKTIPEVGTTMFRPPYTPVPMGTLGGRARGKNFHPVRETPSHKFSVENNATFVEVGNWLRAQWFTKPGETTWRESVDREVRAVRSSVGVCDVTTLGKIDVQGTDAAQFLNKVYANAFAKLAVGKTRYGLMLREDGIAMDDGTTARLAEDHFVMTTTTANAVGVYRHMEFVRQCLYPDMDVQLISTTEAWAQYAVAGPNSRKLLQKIVDPEFDISNEGFEFMACREITVCGGLRARLFRISFSGELAYEIAVPTRYGDALIRKIMEAGKEFDVVPYGTEALGVMRIEKGHAAGNELNGTTTALNLGMGRMVSKKKDSIGSTLSEREGLNQPDALMLVGFKPLNSEEKVTAGGHLMTKGTPVDAAHDQGYVTSACYSPILNSSIGIGFLKDGGNRLGEVLTLVTPLTGADVDVEVVSAHFVDPEGERLRA</sequence>
<protein>
    <submittedName>
        <fullName evidence="7">Sarcosine oxidase subunit alpha family protein</fullName>
    </submittedName>
</protein>
<keyword evidence="2" id="KW-0560">Oxidoreductase</keyword>
<dbReference type="SUPFAM" id="SSF101790">
    <property type="entry name" value="Aminomethyltransferase beta-barrel domain"/>
    <property type="match status" value="1"/>
</dbReference>
<name>A0ABW5U1S6_9RHOB</name>
<dbReference type="PRINTS" id="PR00411">
    <property type="entry name" value="PNDRDTASEI"/>
</dbReference>
<dbReference type="Pfam" id="PF08669">
    <property type="entry name" value="GCV_T_C"/>
    <property type="match status" value="1"/>
</dbReference>
<dbReference type="Gene3D" id="3.10.20.440">
    <property type="entry name" value="2Fe-2S iron-sulphur cluster binding domain, sarcosine oxidase, alpha subunit, N-terminal domain"/>
    <property type="match status" value="1"/>
</dbReference>
<dbReference type="InterPro" id="IPR006222">
    <property type="entry name" value="GCVT_N"/>
</dbReference>
<feature type="region of interest" description="Disordered" evidence="3">
    <location>
        <begin position="1"/>
        <end position="41"/>
    </location>
</feature>
<dbReference type="InterPro" id="IPR028896">
    <property type="entry name" value="GcvT/YgfZ/DmdA"/>
</dbReference>
<dbReference type="PANTHER" id="PTHR43757:SF2">
    <property type="entry name" value="AMINOMETHYLTRANSFERASE, MITOCHONDRIAL"/>
    <property type="match status" value="1"/>
</dbReference>
<dbReference type="PIRSF" id="PIRSF037980">
    <property type="entry name" value="SoxA"/>
    <property type="match status" value="1"/>
</dbReference>
<dbReference type="InterPro" id="IPR036188">
    <property type="entry name" value="FAD/NAD-bd_sf"/>
</dbReference>
<feature type="domain" description="SoxA A3" evidence="6">
    <location>
        <begin position="527"/>
        <end position="610"/>
    </location>
</feature>
<dbReference type="RefSeq" id="WP_386373052.1">
    <property type="nucleotide sequence ID" value="NZ_JBHUMP010000005.1"/>
</dbReference>
<dbReference type="SUPFAM" id="SSF51905">
    <property type="entry name" value="FAD/NAD(P)-binding domain"/>
    <property type="match status" value="2"/>
</dbReference>
<dbReference type="Pfam" id="PF17806">
    <property type="entry name" value="SO_alpha_A3"/>
    <property type="match status" value="1"/>
</dbReference>
<dbReference type="PRINTS" id="PR00368">
    <property type="entry name" value="FADPNR"/>
</dbReference>
<dbReference type="PANTHER" id="PTHR43757">
    <property type="entry name" value="AMINOMETHYLTRANSFERASE"/>
    <property type="match status" value="1"/>
</dbReference>
<feature type="domain" description="GCVT N-terminal" evidence="4">
    <location>
        <begin position="627"/>
        <end position="899"/>
    </location>
</feature>
<reference evidence="8" key="1">
    <citation type="journal article" date="2019" name="Int. J. Syst. Evol. Microbiol.">
        <title>The Global Catalogue of Microorganisms (GCM) 10K type strain sequencing project: providing services to taxonomists for standard genome sequencing and annotation.</title>
        <authorList>
            <consortium name="The Broad Institute Genomics Platform"/>
            <consortium name="The Broad Institute Genome Sequencing Center for Infectious Disease"/>
            <person name="Wu L."/>
            <person name="Ma J."/>
        </authorList>
    </citation>
    <scope>NUCLEOTIDE SEQUENCE [LARGE SCALE GENOMIC DNA]</scope>
    <source>
        <strain evidence="8">TISTR 2562</strain>
    </source>
</reference>
<evidence type="ECO:0000313" key="7">
    <source>
        <dbReference type="EMBL" id="MFD2739432.1"/>
    </source>
</evidence>
<dbReference type="Gene3D" id="3.30.1360.120">
    <property type="entry name" value="Probable tRNA modification gtpase trme, domain 1"/>
    <property type="match status" value="1"/>
</dbReference>
<dbReference type="Pfam" id="PF12831">
    <property type="entry name" value="FAD_oxidored"/>
    <property type="match status" value="1"/>
</dbReference>